<sequence length="65" mass="7173">RLGNMPLVVGMPVMLTQNLDVKNGIVNGTVGTLKHIRYTIDEYGQRHLKSCIVESDDIVPSPEPL</sequence>
<proteinExistence type="predicted"/>
<keyword evidence="4" id="KW-1185">Reference proteome</keyword>
<dbReference type="AlphaFoldDB" id="A0A4Y7TMD0"/>
<organism evidence="3 4">
    <name type="scientific">Coprinellus micaceus</name>
    <name type="common">Glistening ink-cap mushroom</name>
    <name type="synonym">Coprinus micaceus</name>
    <dbReference type="NCBI Taxonomy" id="71717"/>
    <lineage>
        <taxon>Eukaryota</taxon>
        <taxon>Fungi</taxon>
        <taxon>Dikarya</taxon>
        <taxon>Basidiomycota</taxon>
        <taxon>Agaricomycotina</taxon>
        <taxon>Agaricomycetes</taxon>
        <taxon>Agaricomycetidae</taxon>
        <taxon>Agaricales</taxon>
        <taxon>Agaricineae</taxon>
        <taxon>Psathyrellaceae</taxon>
        <taxon>Coprinellus</taxon>
    </lineage>
</organism>
<evidence type="ECO:0000313" key="2">
    <source>
        <dbReference type="EMBL" id="TEB29566.1"/>
    </source>
</evidence>
<accession>A0A4Y7TMD0</accession>
<feature type="domain" description="DNA helicase Pif1-like 2B" evidence="1">
    <location>
        <begin position="7"/>
        <end position="32"/>
    </location>
</feature>
<protein>
    <recommendedName>
        <fullName evidence="1">DNA helicase Pif1-like 2B domain-containing protein</fullName>
    </recommendedName>
</protein>
<reference evidence="3 4" key="1">
    <citation type="journal article" date="2019" name="Nat. Ecol. Evol.">
        <title>Megaphylogeny resolves global patterns of mushroom evolution.</title>
        <authorList>
            <person name="Varga T."/>
            <person name="Krizsan K."/>
            <person name="Foldi C."/>
            <person name="Dima B."/>
            <person name="Sanchez-Garcia M."/>
            <person name="Sanchez-Ramirez S."/>
            <person name="Szollosi G.J."/>
            <person name="Szarkandi J.G."/>
            <person name="Papp V."/>
            <person name="Albert L."/>
            <person name="Andreopoulos W."/>
            <person name="Angelini C."/>
            <person name="Antonin V."/>
            <person name="Barry K.W."/>
            <person name="Bougher N.L."/>
            <person name="Buchanan P."/>
            <person name="Buyck B."/>
            <person name="Bense V."/>
            <person name="Catcheside P."/>
            <person name="Chovatia M."/>
            <person name="Cooper J."/>
            <person name="Damon W."/>
            <person name="Desjardin D."/>
            <person name="Finy P."/>
            <person name="Geml J."/>
            <person name="Haridas S."/>
            <person name="Hughes K."/>
            <person name="Justo A."/>
            <person name="Karasinski D."/>
            <person name="Kautmanova I."/>
            <person name="Kiss B."/>
            <person name="Kocsube S."/>
            <person name="Kotiranta H."/>
            <person name="LaButti K.M."/>
            <person name="Lechner B.E."/>
            <person name="Liimatainen K."/>
            <person name="Lipzen A."/>
            <person name="Lukacs Z."/>
            <person name="Mihaltcheva S."/>
            <person name="Morgado L.N."/>
            <person name="Niskanen T."/>
            <person name="Noordeloos M.E."/>
            <person name="Ohm R.A."/>
            <person name="Ortiz-Santana B."/>
            <person name="Ovrebo C."/>
            <person name="Racz N."/>
            <person name="Riley R."/>
            <person name="Savchenko A."/>
            <person name="Shiryaev A."/>
            <person name="Soop K."/>
            <person name="Spirin V."/>
            <person name="Szebenyi C."/>
            <person name="Tomsovsky M."/>
            <person name="Tulloss R.E."/>
            <person name="Uehling J."/>
            <person name="Grigoriev I.V."/>
            <person name="Vagvolgyi C."/>
            <person name="Papp T."/>
            <person name="Martin F.M."/>
            <person name="Miettinen O."/>
            <person name="Hibbett D.S."/>
            <person name="Nagy L.G."/>
        </authorList>
    </citation>
    <scope>NUCLEOTIDE SEQUENCE [LARGE SCALE GENOMIC DNA]</scope>
    <source>
        <strain evidence="3 4">FP101781</strain>
    </source>
</reference>
<dbReference type="OrthoDB" id="432234at2759"/>
<name>A0A4Y7TMD0_COPMI</name>
<dbReference type="EMBL" id="QPFP01000009">
    <property type="protein sequence ID" value="TEB34712.1"/>
    <property type="molecule type" value="Genomic_DNA"/>
</dbReference>
<evidence type="ECO:0000259" key="1">
    <source>
        <dbReference type="Pfam" id="PF21530"/>
    </source>
</evidence>
<comment type="caution">
    <text evidence="3">The sequence shown here is derived from an EMBL/GenBank/DDBJ whole genome shotgun (WGS) entry which is preliminary data.</text>
</comment>
<dbReference type="InterPro" id="IPR049163">
    <property type="entry name" value="Pif1-like_2B_dom"/>
</dbReference>
<dbReference type="Pfam" id="PF21530">
    <property type="entry name" value="Pif1_2B_dom"/>
    <property type="match status" value="1"/>
</dbReference>
<feature type="non-terminal residue" evidence="3">
    <location>
        <position position="1"/>
    </location>
</feature>
<feature type="non-terminal residue" evidence="3">
    <location>
        <position position="65"/>
    </location>
</feature>
<evidence type="ECO:0000313" key="3">
    <source>
        <dbReference type="EMBL" id="TEB34712.1"/>
    </source>
</evidence>
<gene>
    <name evidence="3" type="ORF">FA13DRAFT_1581298</name>
    <name evidence="2" type="ORF">FA13DRAFT_1587594</name>
</gene>
<dbReference type="Proteomes" id="UP000298030">
    <property type="component" value="Unassembled WGS sequence"/>
</dbReference>
<evidence type="ECO:0000313" key="4">
    <source>
        <dbReference type="Proteomes" id="UP000298030"/>
    </source>
</evidence>
<dbReference type="EMBL" id="QPFP01000027">
    <property type="protein sequence ID" value="TEB29566.1"/>
    <property type="molecule type" value="Genomic_DNA"/>
</dbReference>